<evidence type="ECO:0000256" key="1">
    <source>
        <dbReference type="ARBA" id="ARBA00022741"/>
    </source>
</evidence>
<dbReference type="GO" id="GO:0043565">
    <property type="term" value="F:sequence-specific DNA binding"/>
    <property type="evidence" value="ECO:0007669"/>
    <property type="project" value="InterPro"/>
</dbReference>
<dbReference type="SMART" id="SM00091">
    <property type="entry name" value="PAS"/>
    <property type="match status" value="1"/>
</dbReference>
<dbReference type="PANTHER" id="PTHR32071:SF57">
    <property type="entry name" value="C4-DICARBOXYLATE TRANSPORT TRANSCRIPTIONAL REGULATORY PROTEIN DCTD"/>
    <property type="match status" value="1"/>
</dbReference>
<dbReference type="InterPro" id="IPR009057">
    <property type="entry name" value="Homeodomain-like_sf"/>
</dbReference>
<dbReference type="RefSeq" id="WP_093372226.1">
    <property type="nucleotide sequence ID" value="NZ_FOQA01000005.1"/>
</dbReference>
<dbReference type="InterPro" id="IPR002078">
    <property type="entry name" value="Sigma_54_int"/>
</dbReference>
<dbReference type="CDD" id="cd00130">
    <property type="entry name" value="PAS"/>
    <property type="match status" value="1"/>
</dbReference>
<dbReference type="Pfam" id="PF02954">
    <property type="entry name" value="HTH_8"/>
    <property type="match status" value="1"/>
</dbReference>
<dbReference type="Pfam" id="PF25601">
    <property type="entry name" value="AAA_lid_14"/>
    <property type="match status" value="1"/>
</dbReference>
<dbReference type="InterPro" id="IPR058031">
    <property type="entry name" value="AAA_lid_NorR"/>
</dbReference>
<dbReference type="AlphaFoldDB" id="A0A1I3EY99"/>
<feature type="domain" description="Sigma-54 factor interaction" evidence="6">
    <location>
        <begin position="272"/>
        <end position="504"/>
    </location>
</feature>
<dbReference type="EMBL" id="FOQA01000005">
    <property type="protein sequence ID" value="SFI03541.1"/>
    <property type="molecule type" value="Genomic_DNA"/>
</dbReference>
<keyword evidence="4 8" id="KW-0238">DNA-binding</keyword>
<dbReference type="InterPro" id="IPR027417">
    <property type="entry name" value="P-loop_NTPase"/>
</dbReference>
<dbReference type="SUPFAM" id="SSF55785">
    <property type="entry name" value="PYP-like sensor domain (PAS domain)"/>
    <property type="match status" value="1"/>
</dbReference>
<dbReference type="InterPro" id="IPR035965">
    <property type="entry name" value="PAS-like_dom_sf"/>
</dbReference>
<dbReference type="SUPFAM" id="SSF46689">
    <property type="entry name" value="Homeodomain-like"/>
    <property type="match status" value="1"/>
</dbReference>
<evidence type="ECO:0000256" key="4">
    <source>
        <dbReference type="ARBA" id="ARBA00023125"/>
    </source>
</evidence>
<dbReference type="Gene3D" id="3.40.50.300">
    <property type="entry name" value="P-loop containing nucleotide triphosphate hydrolases"/>
    <property type="match status" value="1"/>
</dbReference>
<proteinExistence type="predicted"/>
<dbReference type="InterPro" id="IPR002197">
    <property type="entry name" value="HTH_Fis"/>
</dbReference>
<keyword evidence="2" id="KW-0067">ATP-binding</keyword>
<keyword evidence="1" id="KW-0547">Nucleotide-binding</keyword>
<dbReference type="OrthoDB" id="9803970at2"/>
<dbReference type="InterPro" id="IPR025943">
    <property type="entry name" value="Sigma_54_int_dom_ATP-bd_2"/>
</dbReference>
<evidence type="ECO:0000259" key="7">
    <source>
        <dbReference type="PROSITE" id="PS50112"/>
    </source>
</evidence>
<dbReference type="STRING" id="69895.SAMN05192551_105219"/>
<dbReference type="Gene3D" id="3.30.450.20">
    <property type="entry name" value="PAS domain"/>
    <property type="match status" value="1"/>
</dbReference>
<keyword evidence="5" id="KW-0804">Transcription</keyword>
<dbReference type="FunFam" id="3.40.50.300:FF:000006">
    <property type="entry name" value="DNA-binding transcriptional regulator NtrC"/>
    <property type="match status" value="1"/>
</dbReference>
<evidence type="ECO:0000256" key="5">
    <source>
        <dbReference type="ARBA" id="ARBA00023163"/>
    </source>
</evidence>
<name>A0A1I3EY99_9FIRM</name>
<dbReference type="InterPro" id="IPR003593">
    <property type="entry name" value="AAA+_ATPase"/>
</dbReference>
<evidence type="ECO:0000256" key="2">
    <source>
        <dbReference type="ARBA" id="ARBA00022840"/>
    </source>
</evidence>
<dbReference type="Proteomes" id="UP000199287">
    <property type="component" value="Unassembled WGS sequence"/>
</dbReference>
<dbReference type="InterPro" id="IPR025944">
    <property type="entry name" value="Sigma_54_int_dom_CS"/>
</dbReference>
<dbReference type="PROSITE" id="PS50112">
    <property type="entry name" value="PAS"/>
    <property type="match status" value="1"/>
</dbReference>
<dbReference type="PANTHER" id="PTHR32071">
    <property type="entry name" value="TRANSCRIPTIONAL REGULATORY PROTEIN"/>
    <property type="match status" value="1"/>
</dbReference>
<dbReference type="InterPro" id="IPR025662">
    <property type="entry name" value="Sigma_54_int_dom_ATP-bd_1"/>
</dbReference>
<dbReference type="SUPFAM" id="SSF52540">
    <property type="entry name" value="P-loop containing nucleoside triphosphate hydrolases"/>
    <property type="match status" value="1"/>
</dbReference>
<dbReference type="InterPro" id="IPR000014">
    <property type="entry name" value="PAS"/>
</dbReference>
<accession>A0A1I3EY99</accession>
<protein>
    <submittedName>
        <fullName evidence="8">Transcriptional regulator containing PAS, AAA-type ATPase, and DNA-binding Fis domains</fullName>
    </submittedName>
</protein>
<dbReference type="Gene3D" id="1.10.8.60">
    <property type="match status" value="1"/>
</dbReference>
<dbReference type="PROSITE" id="PS00676">
    <property type="entry name" value="SIGMA54_INTERACT_2"/>
    <property type="match status" value="1"/>
</dbReference>
<keyword evidence="3" id="KW-0805">Transcription regulation</keyword>
<evidence type="ECO:0000259" key="6">
    <source>
        <dbReference type="PROSITE" id="PS50045"/>
    </source>
</evidence>
<sequence>MALKEKKNSMQQLITSLGKVLDIEIAVFDRNCCLMGCTPAYGRQKGSTVHKASVEEVMQEGKLIVNEPGRMATCIGCRFKDNCPATIEILNSIDFNGYILGVVALTSFTEKGHDRISHNPAAYLNLSQSIAEMIGNLFQQEAGISQSGKLDHLLQSAIEFSKDPVMVTDHQGRMIYRNEAAQKLFSFCNMAASSLQQILPPDLYHRILSGEAFEERWVSTAFFDGKVKASPTYLEGSFVGAALTFQESVVHGNTDRMTKEDKNTGKLALEQIVGKSRAITELKKDLLHFADAPSPVLVTGDTGTGKELVAAALHANSSRQKKPFIAVNCASIPETLFESELFGYMEGAFTGAKKGGKPGRFQMAHGGTLFLDEIGEMPLSIQAKLLRVLQDYKVEPLGSTRSIPVDVRVVAATNQDLEGLIREKKFRADLFYRINVIPLRLPKLKDRKEDIPALCRHFLQHYRKVIGRQIERFSEETLEALQHSCYDWPGNIRELENAVEYAVNRGEGEQLTEEDLPRRIKEKLKETVTEEAILRKTVVQQEQEAIKALLEEYGWHQEGKEKAAQALGISVRTLYRKLKK</sequence>
<gene>
    <name evidence="8" type="ORF">SAMN05192551_105219</name>
</gene>
<dbReference type="GO" id="GO:0005524">
    <property type="term" value="F:ATP binding"/>
    <property type="evidence" value="ECO:0007669"/>
    <property type="project" value="UniProtKB-KW"/>
</dbReference>
<dbReference type="CDD" id="cd00009">
    <property type="entry name" value="AAA"/>
    <property type="match status" value="1"/>
</dbReference>
<dbReference type="Gene3D" id="1.10.10.60">
    <property type="entry name" value="Homeodomain-like"/>
    <property type="match status" value="1"/>
</dbReference>
<evidence type="ECO:0000313" key="8">
    <source>
        <dbReference type="EMBL" id="SFI03541.1"/>
    </source>
</evidence>
<dbReference type="Pfam" id="PF00158">
    <property type="entry name" value="Sigma54_activat"/>
    <property type="match status" value="1"/>
</dbReference>
<reference evidence="9" key="1">
    <citation type="submission" date="2016-10" db="EMBL/GenBank/DDBJ databases">
        <authorList>
            <person name="Varghese N."/>
            <person name="Submissions S."/>
        </authorList>
    </citation>
    <scope>NUCLEOTIDE SEQUENCE [LARGE SCALE GENOMIC DNA]</scope>
    <source>
        <strain evidence="9">Z-7934</strain>
    </source>
</reference>
<dbReference type="Pfam" id="PF13188">
    <property type="entry name" value="PAS_8"/>
    <property type="match status" value="1"/>
</dbReference>
<feature type="domain" description="PAS" evidence="7">
    <location>
        <begin position="150"/>
        <end position="187"/>
    </location>
</feature>
<organism evidence="8 9">
    <name type="scientific">Tindallia magadiensis</name>
    <dbReference type="NCBI Taxonomy" id="69895"/>
    <lineage>
        <taxon>Bacteria</taxon>
        <taxon>Bacillati</taxon>
        <taxon>Bacillota</taxon>
        <taxon>Clostridia</taxon>
        <taxon>Peptostreptococcales</taxon>
        <taxon>Tindalliaceae</taxon>
        <taxon>Tindallia</taxon>
    </lineage>
</organism>
<dbReference type="GO" id="GO:0006355">
    <property type="term" value="P:regulation of DNA-templated transcription"/>
    <property type="evidence" value="ECO:0007669"/>
    <property type="project" value="InterPro"/>
</dbReference>
<keyword evidence="9" id="KW-1185">Reference proteome</keyword>
<dbReference type="PROSITE" id="PS50045">
    <property type="entry name" value="SIGMA54_INTERACT_4"/>
    <property type="match status" value="1"/>
</dbReference>
<evidence type="ECO:0000256" key="3">
    <source>
        <dbReference type="ARBA" id="ARBA00023015"/>
    </source>
</evidence>
<dbReference type="PROSITE" id="PS00688">
    <property type="entry name" value="SIGMA54_INTERACT_3"/>
    <property type="match status" value="1"/>
</dbReference>
<evidence type="ECO:0000313" key="9">
    <source>
        <dbReference type="Proteomes" id="UP000199287"/>
    </source>
</evidence>
<dbReference type="PROSITE" id="PS00675">
    <property type="entry name" value="SIGMA54_INTERACT_1"/>
    <property type="match status" value="1"/>
</dbReference>
<dbReference type="SMART" id="SM00382">
    <property type="entry name" value="AAA"/>
    <property type="match status" value="1"/>
</dbReference>